<feature type="region of interest" description="Disordered" evidence="1">
    <location>
        <begin position="215"/>
        <end position="240"/>
    </location>
</feature>
<proteinExistence type="predicted"/>
<feature type="compositionally biased region" description="Basic and acidic residues" evidence="1">
    <location>
        <begin position="220"/>
        <end position="240"/>
    </location>
</feature>
<dbReference type="EMBL" id="FLQU01000288">
    <property type="protein sequence ID" value="SBS83555.1"/>
    <property type="molecule type" value="Genomic_DNA"/>
</dbReference>
<sequence>MEVKPNGESLSYFTNLPTLHSLAFVAVPTLATATTPARGRVPFLLNCIQHMRFSPLNSKQIMVNTPNVKRFSTFESVNVGGGLRYVAHPSVGIARLVGFEDTQVLYSELGQVKHGDFEKDRDWAKIASRVRITRAQRDLRSDAALALALRETQCERSVNAAVGQYTGTVNADVKAQLTLNFFMVHSSLFSLGMYWAEKRSEETNADGELYLKRDKKKATGHMDDPQEREYTPYEMDCKTD</sequence>
<evidence type="ECO:0000313" key="3">
    <source>
        <dbReference type="Proteomes" id="UP000078560"/>
    </source>
</evidence>
<reference evidence="3" key="1">
    <citation type="submission" date="2016-05" db="EMBL/GenBank/DDBJ databases">
        <authorList>
            <person name="Naeem Raeece"/>
        </authorList>
    </citation>
    <scope>NUCLEOTIDE SEQUENCE [LARGE SCALE GENOMIC DNA]</scope>
</reference>
<evidence type="ECO:0000313" key="2">
    <source>
        <dbReference type="EMBL" id="SBS83555.1"/>
    </source>
</evidence>
<evidence type="ECO:0000256" key="1">
    <source>
        <dbReference type="SAM" id="MobiDB-lite"/>
    </source>
</evidence>
<dbReference type="AlphaFoldDB" id="A0A1A8VSQ5"/>
<organism evidence="2 3">
    <name type="scientific">Plasmodium ovale curtisi</name>
    <dbReference type="NCBI Taxonomy" id="864141"/>
    <lineage>
        <taxon>Eukaryota</taxon>
        <taxon>Sar</taxon>
        <taxon>Alveolata</taxon>
        <taxon>Apicomplexa</taxon>
        <taxon>Aconoidasida</taxon>
        <taxon>Haemosporida</taxon>
        <taxon>Plasmodiidae</taxon>
        <taxon>Plasmodium</taxon>
        <taxon>Plasmodium (Plasmodium)</taxon>
    </lineage>
</organism>
<protein>
    <submittedName>
        <fullName evidence="2">Uncharacterized protein</fullName>
    </submittedName>
</protein>
<name>A0A1A8VSQ5_PLAOA</name>
<accession>A0A1A8VSQ5</accession>
<dbReference type="Proteomes" id="UP000078560">
    <property type="component" value="Unassembled WGS sequence"/>
</dbReference>
<gene>
    <name evidence="2" type="ORF">POVCU2_0021610</name>
</gene>